<sequence>MNIPYISCIDLNGSLPTEKQNKSYSEISEGISNTSQQLQRMSTDNFTILTNPFNSDIEFSDFSQEELSEIILHRESFSFDISQAPVSLDQIDDSYYQRKYQAALDIIQRIEKF</sequence>
<dbReference type="Proteomes" id="UP001642409">
    <property type="component" value="Unassembled WGS sequence"/>
</dbReference>
<dbReference type="AlphaFoldDB" id="A0AA86N7G8"/>
<name>A0AA86N7G8_9EUKA</name>
<dbReference type="EMBL" id="CAXDID020000141">
    <property type="protein sequence ID" value="CAL6039067.1"/>
    <property type="molecule type" value="Genomic_DNA"/>
</dbReference>
<protein>
    <submittedName>
        <fullName evidence="2">Hypothetical_protein</fullName>
    </submittedName>
</protein>
<dbReference type="EMBL" id="CAXDID020000065">
    <property type="protein sequence ID" value="CAL6012084.1"/>
    <property type="molecule type" value="Genomic_DNA"/>
</dbReference>
<evidence type="ECO:0000313" key="2">
    <source>
        <dbReference type="EMBL" id="CAL6012084.1"/>
    </source>
</evidence>
<reference evidence="2 4" key="2">
    <citation type="submission" date="2024-07" db="EMBL/GenBank/DDBJ databases">
        <authorList>
            <person name="Akdeniz Z."/>
        </authorList>
    </citation>
    <scope>NUCLEOTIDE SEQUENCE [LARGE SCALE GENOMIC DNA]</scope>
</reference>
<organism evidence="1">
    <name type="scientific">Hexamita inflata</name>
    <dbReference type="NCBI Taxonomy" id="28002"/>
    <lineage>
        <taxon>Eukaryota</taxon>
        <taxon>Metamonada</taxon>
        <taxon>Diplomonadida</taxon>
        <taxon>Hexamitidae</taxon>
        <taxon>Hexamitinae</taxon>
        <taxon>Hexamita</taxon>
    </lineage>
</organism>
<proteinExistence type="predicted"/>
<keyword evidence="4" id="KW-1185">Reference proteome</keyword>
<evidence type="ECO:0000313" key="3">
    <source>
        <dbReference type="EMBL" id="CAL6039067.1"/>
    </source>
</evidence>
<gene>
    <name evidence="1" type="ORF">HINF_LOCUS1766</name>
    <name evidence="2" type="ORF">HINF_LOCUS23136</name>
    <name evidence="3" type="ORF">HINF_LOCUS37676</name>
</gene>
<comment type="caution">
    <text evidence="1">The sequence shown here is derived from an EMBL/GenBank/DDBJ whole genome shotgun (WGS) entry which is preliminary data.</text>
</comment>
<evidence type="ECO:0000313" key="1">
    <source>
        <dbReference type="EMBL" id="CAI9914121.1"/>
    </source>
</evidence>
<dbReference type="EMBL" id="CATOUU010000042">
    <property type="protein sequence ID" value="CAI9914121.1"/>
    <property type="molecule type" value="Genomic_DNA"/>
</dbReference>
<reference evidence="1" key="1">
    <citation type="submission" date="2023-06" db="EMBL/GenBank/DDBJ databases">
        <authorList>
            <person name="Kurt Z."/>
        </authorList>
    </citation>
    <scope>NUCLEOTIDE SEQUENCE</scope>
</reference>
<evidence type="ECO:0000313" key="4">
    <source>
        <dbReference type="Proteomes" id="UP001642409"/>
    </source>
</evidence>
<accession>A0AA86N7G8</accession>